<evidence type="ECO:0000313" key="1">
    <source>
        <dbReference type="EMBL" id="OHE90481.1"/>
    </source>
</evidence>
<evidence type="ECO:0000313" key="2">
    <source>
        <dbReference type="Proteomes" id="UP000176998"/>
    </source>
</evidence>
<gene>
    <name evidence="1" type="ORF">CORC01_14222</name>
</gene>
<dbReference type="EMBL" id="MJBS01000254">
    <property type="protein sequence ID" value="OHE90481.1"/>
    <property type="molecule type" value="Genomic_DNA"/>
</dbReference>
<dbReference type="STRING" id="1209926.A0A1G4AMY1"/>
<protein>
    <submittedName>
        <fullName evidence="1">Uncharacterized protein</fullName>
    </submittedName>
</protein>
<sequence length="349" mass="38133">MNDGRCTNYIKNYDPKEFRFCSQYHNCLQQGCANQRNHPNGVDYRYCPDHRCDHQDCTNPKASPSSFCASHTCAAPSCLARCPGATGDPHDASRHCDRHRMCAAAGCRRFAHVSERGVTSAHCGEHYCKFEPACNNGRAEDADETCAAHTCEERGCTRPKTRHRRDAGRYCKRHECETDDCWERKWLDKCKTQQPAAAGQAAIPESSTEARYQNCAVVGCQQLRVPMVLSQTMMMFGGFNRAGGLNLPLSPYCQAHACGHEGCTERADAEGDSRFCTGHARCRQPGCTNGVEVRGRDRTLCEEHNRGGLGGMGRRGMLDPDAFGWGGGGGGGGGGHWSGFGPWGVNAAI</sequence>
<name>A0A1G4AMY1_9PEZI</name>
<dbReference type="OrthoDB" id="4819569at2759"/>
<reference evidence="1 2" key="1">
    <citation type="submission" date="2016-09" db="EMBL/GenBank/DDBJ databases">
        <authorList>
            <person name="Capua I."/>
            <person name="De Benedictis P."/>
            <person name="Joannis T."/>
            <person name="Lombin L.H."/>
            <person name="Cattoli G."/>
        </authorList>
    </citation>
    <scope>NUCLEOTIDE SEQUENCE [LARGE SCALE GENOMIC DNA]</scope>
    <source>
        <strain evidence="1 2">IMI 309357</strain>
    </source>
</reference>
<comment type="caution">
    <text evidence="1">The sequence shown here is derived from an EMBL/GenBank/DDBJ whole genome shotgun (WGS) entry which is preliminary data.</text>
</comment>
<proteinExistence type="predicted"/>
<dbReference type="Proteomes" id="UP000176998">
    <property type="component" value="Unassembled WGS sequence"/>
</dbReference>
<keyword evidence="2" id="KW-1185">Reference proteome</keyword>
<accession>A0A1G4AMY1</accession>
<dbReference type="GeneID" id="34567343"/>
<organism evidence="1 2">
    <name type="scientific">Colletotrichum orchidophilum</name>
    <dbReference type="NCBI Taxonomy" id="1209926"/>
    <lineage>
        <taxon>Eukaryota</taxon>
        <taxon>Fungi</taxon>
        <taxon>Dikarya</taxon>
        <taxon>Ascomycota</taxon>
        <taxon>Pezizomycotina</taxon>
        <taxon>Sordariomycetes</taxon>
        <taxon>Hypocreomycetidae</taxon>
        <taxon>Glomerellales</taxon>
        <taxon>Glomerellaceae</taxon>
        <taxon>Colletotrichum</taxon>
    </lineage>
</organism>
<dbReference type="RefSeq" id="XP_022467658.1">
    <property type="nucleotide sequence ID" value="XM_022625833.1"/>
</dbReference>
<dbReference type="AlphaFoldDB" id="A0A1G4AMY1"/>